<name>A0A397T8W7_9GLOM</name>
<dbReference type="EMBL" id="QKYT01000076">
    <property type="protein sequence ID" value="RIA94670.1"/>
    <property type="molecule type" value="Genomic_DNA"/>
</dbReference>
<accession>A0A397T8W7</accession>
<proteinExistence type="predicted"/>
<keyword evidence="2" id="KW-1185">Reference proteome</keyword>
<dbReference type="Proteomes" id="UP000265703">
    <property type="component" value="Unassembled WGS sequence"/>
</dbReference>
<evidence type="ECO:0000313" key="1">
    <source>
        <dbReference type="EMBL" id="RIA94670.1"/>
    </source>
</evidence>
<protein>
    <submittedName>
        <fullName evidence="1">Uncharacterized protein</fullName>
    </submittedName>
</protein>
<gene>
    <name evidence="1" type="ORF">C1645_759597</name>
</gene>
<comment type="caution">
    <text evidence="1">The sequence shown here is derived from an EMBL/GenBank/DDBJ whole genome shotgun (WGS) entry which is preliminary data.</text>
</comment>
<evidence type="ECO:0000313" key="2">
    <source>
        <dbReference type="Proteomes" id="UP000265703"/>
    </source>
</evidence>
<sequence length="89" mass="10684">MKRFSDQIKVVRNQMDKFLELTASIEISFKKSEKHTEEIKTKKVETNELRKYLVKYGLPKELNELAVKQREVTNKEMKLQEIKEIKENL</sequence>
<organism evidence="1 2">
    <name type="scientific">Glomus cerebriforme</name>
    <dbReference type="NCBI Taxonomy" id="658196"/>
    <lineage>
        <taxon>Eukaryota</taxon>
        <taxon>Fungi</taxon>
        <taxon>Fungi incertae sedis</taxon>
        <taxon>Mucoromycota</taxon>
        <taxon>Glomeromycotina</taxon>
        <taxon>Glomeromycetes</taxon>
        <taxon>Glomerales</taxon>
        <taxon>Glomeraceae</taxon>
        <taxon>Glomus</taxon>
    </lineage>
</organism>
<dbReference type="AlphaFoldDB" id="A0A397T8W7"/>
<reference evidence="1 2" key="1">
    <citation type="submission" date="2018-06" db="EMBL/GenBank/DDBJ databases">
        <title>Comparative genomics reveals the genomic features of Rhizophagus irregularis, R. cerebriforme, R. diaphanum and Gigaspora rosea, and their symbiotic lifestyle signature.</title>
        <authorList>
            <person name="Morin E."/>
            <person name="San Clemente H."/>
            <person name="Chen E.C.H."/>
            <person name="De La Providencia I."/>
            <person name="Hainaut M."/>
            <person name="Kuo A."/>
            <person name="Kohler A."/>
            <person name="Murat C."/>
            <person name="Tang N."/>
            <person name="Roy S."/>
            <person name="Loubradou J."/>
            <person name="Henrissat B."/>
            <person name="Grigoriev I.V."/>
            <person name="Corradi N."/>
            <person name="Roux C."/>
            <person name="Martin F.M."/>
        </authorList>
    </citation>
    <scope>NUCLEOTIDE SEQUENCE [LARGE SCALE GENOMIC DNA]</scope>
    <source>
        <strain evidence="1 2">DAOM 227022</strain>
    </source>
</reference>